<keyword evidence="3" id="KW-1185">Reference proteome</keyword>
<name>A0A1Y1XGE9_9FUNG</name>
<dbReference type="EMBL" id="MCFG01000045">
    <property type="protein sequence ID" value="ORX84807.1"/>
    <property type="molecule type" value="Genomic_DNA"/>
</dbReference>
<dbReference type="Proteomes" id="UP000193944">
    <property type="component" value="Unassembled WGS sequence"/>
</dbReference>
<proteinExistence type="predicted"/>
<evidence type="ECO:0000313" key="3">
    <source>
        <dbReference type="Proteomes" id="UP000193944"/>
    </source>
</evidence>
<protein>
    <submittedName>
        <fullName evidence="2">Uncharacterized protein</fullName>
    </submittedName>
</protein>
<dbReference type="AlphaFoldDB" id="A0A1Y1XGE9"/>
<gene>
    <name evidence="2" type="ORF">BCR32DRAFT_276777</name>
</gene>
<keyword evidence="1" id="KW-0732">Signal</keyword>
<accession>A0A1Y1XGE9</accession>
<organism evidence="2 3">
    <name type="scientific">Anaeromyces robustus</name>
    <dbReference type="NCBI Taxonomy" id="1754192"/>
    <lineage>
        <taxon>Eukaryota</taxon>
        <taxon>Fungi</taxon>
        <taxon>Fungi incertae sedis</taxon>
        <taxon>Chytridiomycota</taxon>
        <taxon>Chytridiomycota incertae sedis</taxon>
        <taxon>Neocallimastigomycetes</taxon>
        <taxon>Neocallimastigales</taxon>
        <taxon>Neocallimastigaceae</taxon>
        <taxon>Anaeromyces</taxon>
    </lineage>
</organism>
<evidence type="ECO:0000313" key="2">
    <source>
        <dbReference type="EMBL" id="ORX84807.1"/>
    </source>
</evidence>
<reference evidence="2 3" key="1">
    <citation type="submission" date="2016-08" db="EMBL/GenBank/DDBJ databases">
        <title>A Parts List for Fungal Cellulosomes Revealed by Comparative Genomics.</title>
        <authorList>
            <consortium name="DOE Joint Genome Institute"/>
            <person name="Haitjema C.H."/>
            <person name="Gilmore S.P."/>
            <person name="Henske J.K."/>
            <person name="Solomon K.V."/>
            <person name="De Groot R."/>
            <person name="Kuo A."/>
            <person name="Mondo S.J."/>
            <person name="Salamov A.A."/>
            <person name="Labutti K."/>
            <person name="Zhao Z."/>
            <person name="Chiniquy J."/>
            <person name="Barry K."/>
            <person name="Brewer H.M."/>
            <person name="Purvine S.O."/>
            <person name="Wright A.T."/>
            <person name="Boxma B."/>
            <person name="Van Alen T."/>
            <person name="Hackstein J.H."/>
            <person name="Baker S.E."/>
            <person name="Grigoriev I.V."/>
            <person name="O'Malley M.A."/>
        </authorList>
    </citation>
    <scope>NUCLEOTIDE SEQUENCE [LARGE SCALE GENOMIC DNA]</scope>
    <source>
        <strain evidence="2 3">S4</strain>
    </source>
</reference>
<evidence type="ECO:0000256" key="1">
    <source>
        <dbReference type="SAM" id="SignalP"/>
    </source>
</evidence>
<reference evidence="2 3" key="2">
    <citation type="submission" date="2016-08" db="EMBL/GenBank/DDBJ databases">
        <title>Pervasive Adenine N6-methylation of Active Genes in Fungi.</title>
        <authorList>
            <consortium name="DOE Joint Genome Institute"/>
            <person name="Mondo S.J."/>
            <person name="Dannebaum R.O."/>
            <person name="Kuo R.C."/>
            <person name="Labutti K."/>
            <person name="Haridas S."/>
            <person name="Kuo A."/>
            <person name="Salamov A."/>
            <person name="Ahrendt S.R."/>
            <person name="Lipzen A."/>
            <person name="Sullivan W."/>
            <person name="Andreopoulos W.B."/>
            <person name="Clum A."/>
            <person name="Lindquist E."/>
            <person name="Daum C."/>
            <person name="Ramamoorthy G.K."/>
            <person name="Gryganskyi A."/>
            <person name="Culley D."/>
            <person name="Magnuson J.K."/>
            <person name="James T.Y."/>
            <person name="O'Malley M.A."/>
            <person name="Stajich J.E."/>
            <person name="Spatafora J.W."/>
            <person name="Visel A."/>
            <person name="Grigoriev I.V."/>
        </authorList>
    </citation>
    <scope>NUCLEOTIDE SEQUENCE [LARGE SCALE GENOMIC DNA]</scope>
    <source>
        <strain evidence="2 3">S4</strain>
    </source>
</reference>
<feature type="chain" id="PRO_5013208829" evidence="1">
    <location>
        <begin position="22"/>
        <end position="194"/>
    </location>
</feature>
<sequence>MNYKNLNIILIFVSFALMVLSSPVTNESSTEVPKVTENSDFTIEPKEFKEFYDNLEDSPNNDNSFENDWMTIAENLGVDTELAKIDVKRLEENPELDVSDSLVFKSLIQILQNGESDITVTSIDENNNLTKRQCIQCYGVACVNTCQGGKTSSYYNVKSLNELKKLLKKKYGKAVMAAKLKTVGVKISKCIAKC</sequence>
<feature type="signal peptide" evidence="1">
    <location>
        <begin position="1"/>
        <end position="21"/>
    </location>
</feature>
<comment type="caution">
    <text evidence="2">The sequence shown here is derived from an EMBL/GenBank/DDBJ whole genome shotgun (WGS) entry which is preliminary data.</text>
</comment>